<evidence type="ECO:0000313" key="6">
    <source>
        <dbReference type="Proteomes" id="UP000095601"/>
    </source>
</evidence>
<comment type="subcellular location">
    <subcellularLocation>
        <location evidence="1">Cell outer membrane</location>
    </subcellularLocation>
</comment>
<dbReference type="InterPro" id="IPR041700">
    <property type="entry name" value="OMP_b-brl_3"/>
</dbReference>
<evidence type="ECO:0000259" key="4">
    <source>
        <dbReference type="Pfam" id="PF14905"/>
    </source>
</evidence>
<accession>A0A1E5UAT9</accession>
<dbReference type="AlphaFoldDB" id="A0A1E5UAT9"/>
<sequence>MRKLLFTSALLTSLFSYSQEEKTKDIEEVKMTKKVLQKKSDRLVFDVAASPIAKGNNAFDLLKETPLVSSTDDKNIKISGKSNAVIFINGRKSNMNADALESFLKSMPAENIAKIEVITVPGSEYHVESSDGIINIILKKKLTDGTNGNLRFGNTQAKRNSQNASASINFRKNKLAISSNFNSRNTFRDQQYTLKNGDANFNNTSVGYVRNNDLDLGGYVNVDYDLTEKQNIGLSYNSWYSETKDAQSNLLNTLLYRDDNNVTKTTYNRAVNNMNARDFNNSINLNYEAKLDDKGSKINLNAAYLNFTKAQQNINVTTITDVLGNNISEVGKFRQEIPQNIDNLSTTLDFTKVIKNFTLSTGGNFNKTKTDNDTYLERFHYPSQSYIKDINQSNHFVYDEKIGGIYANAEKNFGEKFSAKVGARLEFTDSYGEILNTNINVKRNNTNLLPTVNLNYTINKNNSLSYAFTSRVKRPSFWEINPERVYLTEINYIQNNPFVKASSAYNQELMYMYKNSYFLQISDSYTKDATTQVPLQRTIKNSDGENVKELRYIRTNYGSENNFSVNLGMNKNFFNQIWTANYVLGLQVNSFKGTVDTDPITGEKFAPFHADGSMTTPFLQLSNNIRLSSKKDWFLGINYFYLGKQRIDLGILDPISSLDFSVKKIWNDFTFAVDFRDVLNTNWITINSIQTDGNYNYIDQNQYNRRFNLSITYNFGNKKLKKARNIDGAADEIKNRTGN</sequence>
<feature type="domain" description="Outer membrane protein beta-barrel" evidence="4">
    <location>
        <begin position="290"/>
        <end position="713"/>
    </location>
</feature>
<dbReference type="InterPro" id="IPR036942">
    <property type="entry name" value="Beta-barrel_TonB_sf"/>
</dbReference>
<reference evidence="5 6" key="1">
    <citation type="submission" date="2016-09" db="EMBL/GenBank/DDBJ databases">
        <authorList>
            <person name="Capua I."/>
            <person name="De Benedictis P."/>
            <person name="Joannis T."/>
            <person name="Lombin L.H."/>
            <person name="Cattoli G."/>
        </authorList>
    </citation>
    <scope>NUCLEOTIDE SEQUENCE [LARGE SCALE GENOMIC DNA]</scope>
    <source>
        <strain evidence="5 6">NRS-1</strain>
    </source>
</reference>
<dbReference type="Gene3D" id="2.170.130.10">
    <property type="entry name" value="TonB-dependent receptor, plug domain"/>
    <property type="match status" value="1"/>
</dbReference>
<keyword evidence="5" id="KW-0675">Receptor</keyword>
<dbReference type="Pfam" id="PF14905">
    <property type="entry name" value="OMP_b-brl_3"/>
    <property type="match status" value="1"/>
</dbReference>
<dbReference type="PANTHER" id="PTHR40980:SF4">
    <property type="entry name" value="TONB-DEPENDENT RECEPTOR-LIKE BETA-BARREL DOMAIN-CONTAINING PROTEIN"/>
    <property type="match status" value="1"/>
</dbReference>
<organism evidence="5 6">
    <name type="scientific">Cloacibacterium normanense</name>
    <dbReference type="NCBI Taxonomy" id="237258"/>
    <lineage>
        <taxon>Bacteria</taxon>
        <taxon>Pseudomonadati</taxon>
        <taxon>Bacteroidota</taxon>
        <taxon>Flavobacteriia</taxon>
        <taxon>Flavobacteriales</taxon>
        <taxon>Weeksellaceae</taxon>
    </lineage>
</organism>
<evidence type="ECO:0000256" key="2">
    <source>
        <dbReference type="ARBA" id="ARBA00023136"/>
    </source>
</evidence>
<dbReference type="STRING" id="237258.SAMN04489756_11622"/>
<evidence type="ECO:0000256" key="3">
    <source>
        <dbReference type="ARBA" id="ARBA00023237"/>
    </source>
</evidence>
<dbReference type="RefSeq" id="WP_069800956.1">
    <property type="nucleotide sequence ID" value="NZ_CP034157.1"/>
</dbReference>
<dbReference type="InterPro" id="IPR037066">
    <property type="entry name" value="Plug_dom_sf"/>
</dbReference>
<dbReference type="GO" id="GO:0009279">
    <property type="term" value="C:cell outer membrane"/>
    <property type="evidence" value="ECO:0007669"/>
    <property type="project" value="UniProtKB-SubCell"/>
</dbReference>
<keyword evidence="6" id="KW-1185">Reference proteome</keyword>
<gene>
    <name evidence="5" type="ORF">BHF72_0974</name>
</gene>
<dbReference type="PANTHER" id="PTHR40980">
    <property type="entry name" value="PLUG DOMAIN-CONTAINING PROTEIN"/>
    <property type="match status" value="1"/>
</dbReference>
<dbReference type="KEGG" id="cnr:EB819_00005"/>
<keyword evidence="3" id="KW-0998">Cell outer membrane</keyword>
<comment type="caution">
    <text evidence="5">The sequence shown here is derived from an EMBL/GenBank/DDBJ whole genome shotgun (WGS) entry which is preliminary data.</text>
</comment>
<keyword evidence="2" id="KW-0472">Membrane</keyword>
<protein>
    <submittedName>
        <fullName evidence="5">Putative tonB-dependent receptor</fullName>
    </submittedName>
</protein>
<dbReference type="OrthoDB" id="8764943at2"/>
<evidence type="ECO:0000256" key="1">
    <source>
        <dbReference type="ARBA" id="ARBA00004442"/>
    </source>
</evidence>
<dbReference type="Gene3D" id="2.40.170.20">
    <property type="entry name" value="TonB-dependent receptor, beta-barrel domain"/>
    <property type="match status" value="1"/>
</dbReference>
<name>A0A1E5UAT9_9FLAO</name>
<evidence type="ECO:0000313" key="5">
    <source>
        <dbReference type="EMBL" id="OEL10026.1"/>
    </source>
</evidence>
<dbReference type="PATRIC" id="fig|237258.4.peg.1152"/>
<proteinExistence type="predicted"/>
<dbReference type="Proteomes" id="UP000095601">
    <property type="component" value="Unassembled WGS sequence"/>
</dbReference>
<dbReference type="EMBL" id="MKGI01000080">
    <property type="protein sequence ID" value="OEL10026.1"/>
    <property type="molecule type" value="Genomic_DNA"/>
</dbReference>
<dbReference type="SUPFAM" id="SSF56935">
    <property type="entry name" value="Porins"/>
    <property type="match status" value="1"/>
</dbReference>